<dbReference type="Gene3D" id="3.40.50.970">
    <property type="match status" value="1"/>
</dbReference>
<name>A0A7Y9EV24_9MICO</name>
<proteinExistence type="predicted"/>
<dbReference type="AlphaFoldDB" id="A0A7Y9EV24"/>
<dbReference type="Proteomes" id="UP000552045">
    <property type="component" value="Unassembled WGS sequence"/>
</dbReference>
<dbReference type="SUPFAM" id="SSF52518">
    <property type="entry name" value="Thiamin diphosphate-binding fold (THDP-binding)"/>
    <property type="match status" value="1"/>
</dbReference>
<protein>
    <submittedName>
        <fullName evidence="4">Thiamine pyrophosphate-dependent acetolactate synthase large subunit-like protein</fullName>
    </submittedName>
</protein>
<dbReference type="EMBL" id="JACCBH010000001">
    <property type="protein sequence ID" value="NYD54371.1"/>
    <property type="molecule type" value="Genomic_DNA"/>
</dbReference>
<dbReference type="RefSeq" id="WP_246285991.1">
    <property type="nucleotide sequence ID" value="NZ_JACCBH010000001.1"/>
</dbReference>
<evidence type="ECO:0000313" key="4">
    <source>
        <dbReference type="EMBL" id="NYD54371.1"/>
    </source>
</evidence>
<evidence type="ECO:0000256" key="2">
    <source>
        <dbReference type="ARBA" id="ARBA00023239"/>
    </source>
</evidence>
<keyword evidence="1" id="KW-0210">Decarboxylase</keyword>
<dbReference type="Pfam" id="PF02775">
    <property type="entry name" value="TPP_enzyme_C"/>
    <property type="match status" value="1"/>
</dbReference>
<dbReference type="InterPro" id="IPR051818">
    <property type="entry name" value="TPP_dependent_decarboxylase"/>
</dbReference>
<dbReference type="GO" id="GO:0016831">
    <property type="term" value="F:carboxy-lyase activity"/>
    <property type="evidence" value="ECO:0007669"/>
    <property type="project" value="UniProtKB-KW"/>
</dbReference>
<accession>A0A7Y9EV24</accession>
<dbReference type="GO" id="GO:0000287">
    <property type="term" value="F:magnesium ion binding"/>
    <property type="evidence" value="ECO:0007669"/>
    <property type="project" value="UniProtKB-ARBA"/>
</dbReference>
<reference evidence="4 5" key="1">
    <citation type="submission" date="2020-07" db="EMBL/GenBank/DDBJ databases">
        <title>Sequencing the genomes of 1000 actinobacteria strains.</title>
        <authorList>
            <person name="Klenk H.-P."/>
        </authorList>
    </citation>
    <scope>NUCLEOTIDE SEQUENCE [LARGE SCALE GENOMIC DNA]</scope>
    <source>
        <strain evidence="4 5">DSM 22185</strain>
    </source>
</reference>
<dbReference type="PANTHER" id="PTHR42818">
    <property type="entry name" value="SULFOPYRUVATE DECARBOXYLASE SUBUNIT ALPHA"/>
    <property type="match status" value="1"/>
</dbReference>
<organism evidence="4 5">
    <name type="scientific">Microbacterium pseudoresistens</name>
    <dbReference type="NCBI Taxonomy" id="640634"/>
    <lineage>
        <taxon>Bacteria</taxon>
        <taxon>Bacillati</taxon>
        <taxon>Actinomycetota</taxon>
        <taxon>Actinomycetes</taxon>
        <taxon>Micrococcales</taxon>
        <taxon>Microbacteriaceae</taxon>
        <taxon>Microbacterium</taxon>
    </lineage>
</organism>
<evidence type="ECO:0000256" key="1">
    <source>
        <dbReference type="ARBA" id="ARBA00022793"/>
    </source>
</evidence>
<gene>
    <name evidence="4" type="ORF">BKA02_001426</name>
</gene>
<dbReference type="PANTHER" id="PTHR42818:SF1">
    <property type="entry name" value="SULFOPYRUVATE DECARBOXYLASE"/>
    <property type="match status" value="1"/>
</dbReference>
<dbReference type="InterPro" id="IPR029061">
    <property type="entry name" value="THDP-binding"/>
</dbReference>
<keyword evidence="2" id="KW-0456">Lyase</keyword>
<sequence length="197" mass="20759">MMRRIDALEVLAPRLRNNPVVVTCAATSRELAHVQDSDNHLYLLDSMGLVGSVAAGLALALGDGGEKVIAIEGDGSLLMNPNVLFTDAALKPENLVIVLLDNGVFGSTGNLPTYAGNIDLGAAAEALGHEVRRAQDADTLLAGLEELLSVDGPSLLHVRTEVGNAEVDKLLVDPVDIKTRFTSWLTGARIEGADDVR</sequence>
<comment type="caution">
    <text evidence="4">The sequence shown here is derived from an EMBL/GenBank/DDBJ whole genome shotgun (WGS) entry which is preliminary data.</text>
</comment>
<evidence type="ECO:0000313" key="5">
    <source>
        <dbReference type="Proteomes" id="UP000552045"/>
    </source>
</evidence>
<dbReference type="GO" id="GO:0030976">
    <property type="term" value="F:thiamine pyrophosphate binding"/>
    <property type="evidence" value="ECO:0007669"/>
    <property type="project" value="InterPro"/>
</dbReference>
<evidence type="ECO:0000259" key="3">
    <source>
        <dbReference type="Pfam" id="PF02775"/>
    </source>
</evidence>
<feature type="domain" description="Thiamine pyrophosphate enzyme TPP-binding" evidence="3">
    <location>
        <begin position="43"/>
        <end position="158"/>
    </location>
</feature>
<keyword evidence="5" id="KW-1185">Reference proteome</keyword>
<dbReference type="InterPro" id="IPR011766">
    <property type="entry name" value="TPP_enzyme_TPP-bd"/>
</dbReference>